<dbReference type="Gene3D" id="3.40.50.2000">
    <property type="entry name" value="Glycogen Phosphorylase B"/>
    <property type="match status" value="2"/>
</dbReference>
<accession>A0A329BPI5</accession>
<dbReference type="Pfam" id="PF13439">
    <property type="entry name" value="Glyco_transf_4"/>
    <property type="match status" value="1"/>
</dbReference>
<comment type="caution">
    <text evidence="3">The sequence shown here is derived from an EMBL/GenBank/DDBJ whole genome shotgun (WGS) entry which is preliminary data.</text>
</comment>
<dbReference type="InterPro" id="IPR001296">
    <property type="entry name" value="Glyco_trans_1"/>
</dbReference>
<dbReference type="AlphaFoldDB" id="A0A329BPI5"/>
<dbReference type="GO" id="GO:0016758">
    <property type="term" value="F:hexosyltransferase activity"/>
    <property type="evidence" value="ECO:0007669"/>
    <property type="project" value="TreeGrafter"/>
</dbReference>
<reference evidence="3 4" key="1">
    <citation type="submission" date="2018-06" db="EMBL/GenBank/DDBJ databases">
        <title>Genomic Encyclopedia of Type Strains, Phase III (KMG-III): the genomes of soil and plant-associated and newly described type strains.</title>
        <authorList>
            <person name="Whitman W."/>
        </authorList>
    </citation>
    <scope>NUCLEOTIDE SEQUENCE [LARGE SCALE GENOMIC DNA]</scope>
    <source>
        <strain evidence="3 4">LMG 23644</strain>
    </source>
</reference>
<dbReference type="OrthoDB" id="8555507at2"/>
<dbReference type="PANTHER" id="PTHR45947">
    <property type="entry name" value="SULFOQUINOVOSYL TRANSFERASE SQD2"/>
    <property type="match status" value="1"/>
</dbReference>
<feature type="domain" description="Glycosyltransferase subfamily 4-like N-terminal" evidence="2">
    <location>
        <begin position="20"/>
        <end position="184"/>
    </location>
</feature>
<dbReference type="RefSeq" id="WP_111933625.1">
    <property type="nucleotide sequence ID" value="NZ_CADFFP010000021.1"/>
</dbReference>
<dbReference type="Pfam" id="PF00534">
    <property type="entry name" value="Glycos_transf_1"/>
    <property type="match status" value="1"/>
</dbReference>
<dbReference type="InterPro" id="IPR050194">
    <property type="entry name" value="Glycosyltransferase_grp1"/>
</dbReference>
<dbReference type="Proteomes" id="UP000248918">
    <property type="component" value="Unassembled WGS sequence"/>
</dbReference>
<dbReference type="CDD" id="cd03801">
    <property type="entry name" value="GT4_PimA-like"/>
    <property type="match status" value="1"/>
</dbReference>
<dbReference type="SUPFAM" id="SSF53756">
    <property type="entry name" value="UDP-Glycosyltransferase/glycogen phosphorylase"/>
    <property type="match status" value="1"/>
</dbReference>
<evidence type="ECO:0000259" key="2">
    <source>
        <dbReference type="Pfam" id="PF13439"/>
    </source>
</evidence>
<evidence type="ECO:0000313" key="4">
    <source>
        <dbReference type="Proteomes" id="UP000248918"/>
    </source>
</evidence>
<sequence>MSGTPIDSLQIGMHWFNERPGGLDRMFKALIDTLPDQGVSVRGMVAGSPGVFDASGGRVLAFAGAQEQLGARLWGSRVQSRALRAAKMPDVVASHFALYAAPTAGVFRRVPKVVHFHGPWAAESYPGGGGGWSRAARVAVERFVYRGATRHIVLSRAFGQLLHETYGVREDRIRVVPGCVDVARFNVRATQLKARERLGLPQDRPLLFCMRRLVSRMGLEDLIDAMAIVKPALPDVLLTIAGTGPLEEQLQARIVARGLERNVQLAGFVADDKVPLWYRAADLSVVPTVSLEGFGLTSIESLAAGTPVLVTPVGGLPEAVAPLSAELVLPSGGFKAIGEGIMEVLLGQRAVPDSAACRAYARKHFDRAVVAAQVAAVYREAIDAF</sequence>
<evidence type="ECO:0000259" key="1">
    <source>
        <dbReference type="Pfam" id="PF00534"/>
    </source>
</evidence>
<dbReference type="InterPro" id="IPR028098">
    <property type="entry name" value="Glyco_trans_4-like_N"/>
</dbReference>
<dbReference type="STRING" id="1169143.GCA_000383275_00728"/>
<keyword evidence="3" id="KW-0808">Transferase</keyword>
<gene>
    <name evidence="3" type="ORF">BX591_1187</name>
</gene>
<feature type="domain" description="Glycosyl transferase family 1" evidence="1">
    <location>
        <begin position="193"/>
        <end position="363"/>
    </location>
</feature>
<name>A0A329BPI5_9BURK</name>
<evidence type="ECO:0000313" key="3">
    <source>
        <dbReference type="EMBL" id="RAS24209.1"/>
    </source>
</evidence>
<proteinExistence type="predicted"/>
<dbReference type="PANTHER" id="PTHR45947:SF3">
    <property type="entry name" value="SULFOQUINOVOSYL TRANSFERASE SQD2"/>
    <property type="match status" value="1"/>
</dbReference>
<organism evidence="3 4">
    <name type="scientific">Paraburkholderia bryophila</name>
    <dbReference type="NCBI Taxonomy" id="420952"/>
    <lineage>
        <taxon>Bacteria</taxon>
        <taxon>Pseudomonadati</taxon>
        <taxon>Pseudomonadota</taxon>
        <taxon>Betaproteobacteria</taxon>
        <taxon>Burkholderiales</taxon>
        <taxon>Burkholderiaceae</taxon>
        <taxon>Paraburkholderia</taxon>
    </lineage>
</organism>
<dbReference type="EMBL" id="QLTK01000018">
    <property type="protein sequence ID" value="RAS24209.1"/>
    <property type="molecule type" value="Genomic_DNA"/>
</dbReference>
<protein>
    <submittedName>
        <fullName evidence="3">Glycosyltransferase involved in cell wall biosynthesis</fullName>
    </submittedName>
</protein>